<reference evidence="3 4" key="1">
    <citation type="journal article" date="2024" name="Commun. Biol.">
        <title>Comparative genomic analysis of thermophilic fungi reveals convergent evolutionary adaptations and gene losses.</title>
        <authorList>
            <person name="Steindorff A.S."/>
            <person name="Aguilar-Pontes M.V."/>
            <person name="Robinson A.J."/>
            <person name="Andreopoulos B."/>
            <person name="LaButti K."/>
            <person name="Kuo A."/>
            <person name="Mondo S."/>
            <person name="Riley R."/>
            <person name="Otillar R."/>
            <person name="Haridas S."/>
            <person name="Lipzen A."/>
            <person name="Grimwood J."/>
            <person name="Schmutz J."/>
            <person name="Clum A."/>
            <person name="Reid I.D."/>
            <person name="Moisan M.C."/>
            <person name="Butler G."/>
            <person name="Nguyen T.T.M."/>
            <person name="Dewar K."/>
            <person name="Conant G."/>
            <person name="Drula E."/>
            <person name="Henrissat B."/>
            <person name="Hansel C."/>
            <person name="Singer S."/>
            <person name="Hutchinson M.I."/>
            <person name="de Vries R.P."/>
            <person name="Natvig D.O."/>
            <person name="Powell A.J."/>
            <person name="Tsang A."/>
            <person name="Grigoriev I.V."/>
        </authorList>
    </citation>
    <scope>NUCLEOTIDE SEQUENCE [LARGE SCALE GENOMIC DNA]</scope>
    <source>
        <strain evidence="3 4">CBS 620.91</strain>
    </source>
</reference>
<name>A0ABR3V3A0_HUMIN</name>
<dbReference type="InterPro" id="IPR016137">
    <property type="entry name" value="RGS"/>
</dbReference>
<accession>A0ABR3V3A0</accession>
<evidence type="ECO:0000259" key="2">
    <source>
        <dbReference type="PROSITE" id="PS50132"/>
    </source>
</evidence>
<protein>
    <recommendedName>
        <fullName evidence="2">RGS domain-containing protein</fullName>
    </recommendedName>
</protein>
<dbReference type="InterPro" id="IPR044926">
    <property type="entry name" value="RGS_subdomain_2"/>
</dbReference>
<dbReference type="Gene3D" id="1.10.167.10">
    <property type="entry name" value="Regulator of G-protein Signalling 4, domain 2"/>
    <property type="match status" value="1"/>
</dbReference>
<evidence type="ECO:0000313" key="3">
    <source>
        <dbReference type="EMBL" id="KAL1836072.1"/>
    </source>
</evidence>
<sequence>MPPTAPPSQPSSRPSSVIVDLNDDDTIMTTVTRPASLALMPPASASSHPGAPPSLRDILTNIAPPPYTLSAFTAFLSQNHCMETLEFTMDADRYRSAYDDLVSDQAAENVDANKEHVCSLWRKIINAYIIPYSPREVNLPSHVRNRLLSLPCTPAPPAPSELDGAVRIVYELMNDSVMGPFLQSVVAQHEGAPEDADEEPQPPRSRHRNREFLPQSEDSARSPRGAFLPMLSIPWSHGSRSSASSTSSDAGDRGLADDCGITPSPGNEPMTPPTTPPIGHWGFNTSPGGSYKAPSSHSNGWKRVSAKLGLNRVGRSRRGNSATSVPVDVGVMPIPEDAVPPSSSSSESRSPRIPEPSIRTAELGSEERTLCSSAGWEDPHPGERYTITVLDNDAHPGAANVRNGAGRAGMAAKSYSPHGAHHSHRWSAGARRFAPVRLRLRPDKSRSNSGVARPRKLEPVATDTKDDPMELTFTDFSNFLETGLTTITTNSTDASSFMSIDTTDSKQPATTVSLMSEDDTDPYGWETAGRILGAGEFVPVGEYRRANGAKRTLLQRVLSRGNVRDH</sequence>
<feature type="region of interest" description="Disordered" evidence="1">
    <location>
        <begin position="188"/>
        <end position="366"/>
    </location>
</feature>
<dbReference type="PANTHER" id="PTHR10845">
    <property type="entry name" value="REGULATOR OF G PROTEIN SIGNALING"/>
    <property type="match status" value="1"/>
</dbReference>
<dbReference type="Pfam" id="PF00615">
    <property type="entry name" value="RGS"/>
    <property type="match status" value="1"/>
</dbReference>
<feature type="compositionally biased region" description="Polar residues" evidence="1">
    <location>
        <begin position="283"/>
        <end position="299"/>
    </location>
</feature>
<gene>
    <name evidence="3" type="ORF">VTJ49DRAFT_5614</name>
</gene>
<comment type="caution">
    <text evidence="3">The sequence shown here is derived from an EMBL/GenBank/DDBJ whole genome shotgun (WGS) entry which is preliminary data.</text>
</comment>
<evidence type="ECO:0000313" key="4">
    <source>
        <dbReference type="Proteomes" id="UP001583172"/>
    </source>
</evidence>
<evidence type="ECO:0000256" key="1">
    <source>
        <dbReference type="SAM" id="MobiDB-lite"/>
    </source>
</evidence>
<dbReference type="Proteomes" id="UP001583172">
    <property type="component" value="Unassembled WGS sequence"/>
</dbReference>
<organism evidence="3 4">
    <name type="scientific">Humicola insolens</name>
    <name type="common">Soft-rot fungus</name>
    <dbReference type="NCBI Taxonomy" id="85995"/>
    <lineage>
        <taxon>Eukaryota</taxon>
        <taxon>Fungi</taxon>
        <taxon>Dikarya</taxon>
        <taxon>Ascomycota</taxon>
        <taxon>Pezizomycotina</taxon>
        <taxon>Sordariomycetes</taxon>
        <taxon>Sordariomycetidae</taxon>
        <taxon>Sordariales</taxon>
        <taxon>Chaetomiaceae</taxon>
        <taxon>Mycothermus</taxon>
    </lineage>
</organism>
<feature type="domain" description="RGS" evidence="2">
    <location>
        <begin position="58"/>
        <end position="184"/>
    </location>
</feature>
<dbReference type="InterPro" id="IPR036305">
    <property type="entry name" value="RGS_sf"/>
</dbReference>
<dbReference type="PROSITE" id="PS50132">
    <property type="entry name" value="RGS"/>
    <property type="match status" value="1"/>
</dbReference>
<feature type="region of interest" description="Disordered" evidence="1">
    <location>
        <begin position="439"/>
        <end position="468"/>
    </location>
</feature>
<dbReference type="EMBL" id="JAZGSY010000470">
    <property type="protein sequence ID" value="KAL1836072.1"/>
    <property type="molecule type" value="Genomic_DNA"/>
</dbReference>
<dbReference type="SMART" id="SM00315">
    <property type="entry name" value="RGS"/>
    <property type="match status" value="1"/>
</dbReference>
<feature type="compositionally biased region" description="Basic and acidic residues" evidence="1">
    <location>
        <begin position="455"/>
        <end position="468"/>
    </location>
</feature>
<keyword evidence="4" id="KW-1185">Reference proteome</keyword>
<proteinExistence type="predicted"/>
<dbReference type="PANTHER" id="PTHR10845:SF267">
    <property type="entry name" value="REGULATOR OF G PROTEIN SIGNALING DOMAIN PROTEIN (AFU_ORTHOLOGUE AFUA_6G06860)"/>
    <property type="match status" value="1"/>
</dbReference>
<dbReference type="CDD" id="cd07440">
    <property type="entry name" value="RGS"/>
    <property type="match status" value="1"/>
</dbReference>
<feature type="compositionally biased region" description="Low complexity" evidence="1">
    <location>
        <begin position="236"/>
        <end position="249"/>
    </location>
</feature>
<dbReference type="SUPFAM" id="SSF48097">
    <property type="entry name" value="Regulator of G-protein signaling, RGS"/>
    <property type="match status" value="1"/>
</dbReference>